<keyword evidence="4 12" id="KW-0436">Ligase</keyword>
<evidence type="ECO:0000313" key="16">
    <source>
        <dbReference type="Proteomes" id="UP000258309"/>
    </source>
</evidence>
<dbReference type="PANTHER" id="PTHR42765:SF1">
    <property type="entry name" value="ISOLEUCINE--TRNA LIGASE, MITOCHONDRIAL"/>
    <property type="match status" value="1"/>
</dbReference>
<dbReference type="PRINTS" id="PR00984">
    <property type="entry name" value="TRNASYNTHILE"/>
</dbReference>
<keyword evidence="7 12" id="KW-0648">Protein biosynthesis</keyword>
<comment type="similarity">
    <text evidence="2 12">Belongs to the class-I aminoacyl-tRNA synthetase family.</text>
</comment>
<evidence type="ECO:0000256" key="1">
    <source>
        <dbReference type="ARBA" id="ARBA00004173"/>
    </source>
</evidence>
<dbReference type="Gene3D" id="1.10.10.830">
    <property type="entry name" value="Ile-tRNA synthetase CP2 domain-like"/>
    <property type="match status" value="1"/>
</dbReference>
<feature type="domain" description="Aminoacyl-tRNA synthetase class Ia" evidence="13">
    <location>
        <begin position="32"/>
        <end position="661"/>
    </location>
</feature>
<dbReference type="InterPro" id="IPR002300">
    <property type="entry name" value="aa-tRNA-synth_Ia"/>
</dbReference>
<evidence type="ECO:0000256" key="2">
    <source>
        <dbReference type="ARBA" id="ARBA00005594"/>
    </source>
</evidence>
<dbReference type="EMBL" id="NCSJ02000364">
    <property type="protein sequence ID" value="RFU25105.1"/>
    <property type="molecule type" value="Genomic_DNA"/>
</dbReference>
<dbReference type="NCBIfam" id="TIGR00392">
    <property type="entry name" value="ileS"/>
    <property type="match status" value="1"/>
</dbReference>
<evidence type="ECO:0000256" key="12">
    <source>
        <dbReference type="RuleBase" id="RU363035"/>
    </source>
</evidence>
<evidence type="ECO:0000256" key="7">
    <source>
        <dbReference type="ARBA" id="ARBA00022917"/>
    </source>
</evidence>
<dbReference type="GO" id="GO:0005739">
    <property type="term" value="C:mitochondrion"/>
    <property type="evidence" value="ECO:0007669"/>
    <property type="project" value="UniProtKB-SubCell"/>
</dbReference>
<accession>A0A3E2GV93</accession>
<keyword evidence="8 12" id="KW-0030">Aminoacyl-tRNA synthetase</keyword>
<evidence type="ECO:0000256" key="8">
    <source>
        <dbReference type="ARBA" id="ARBA00023146"/>
    </source>
</evidence>
<dbReference type="InterPro" id="IPR050081">
    <property type="entry name" value="Ile-tRNA_ligase"/>
</dbReference>
<dbReference type="EC" id="6.1.1.5" evidence="3"/>
<feature type="non-terminal residue" evidence="15">
    <location>
        <position position="944"/>
    </location>
</feature>
<comment type="subcellular location">
    <subcellularLocation>
        <location evidence="1">Mitochondrion</location>
    </subcellularLocation>
</comment>
<dbReference type="GO" id="GO:0000049">
    <property type="term" value="F:tRNA binding"/>
    <property type="evidence" value="ECO:0007669"/>
    <property type="project" value="InterPro"/>
</dbReference>
<evidence type="ECO:0000256" key="3">
    <source>
        <dbReference type="ARBA" id="ARBA00013165"/>
    </source>
</evidence>
<dbReference type="Gene3D" id="1.10.730.20">
    <property type="match status" value="1"/>
</dbReference>
<dbReference type="SUPFAM" id="SSF52374">
    <property type="entry name" value="Nucleotidylyl transferase"/>
    <property type="match status" value="1"/>
</dbReference>
<dbReference type="GO" id="GO:0005524">
    <property type="term" value="F:ATP binding"/>
    <property type="evidence" value="ECO:0007669"/>
    <property type="project" value="UniProtKB-KW"/>
</dbReference>
<dbReference type="GO" id="GO:0002161">
    <property type="term" value="F:aminoacyl-tRNA deacylase activity"/>
    <property type="evidence" value="ECO:0007669"/>
    <property type="project" value="InterPro"/>
</dbReference>
<evidence type="ECO:0000259" key="13">
    <source>
        <dbReference type="Pfam" id="PF00133"/>
    </source>
</evidence>
<comment type="catalytic activity">
    <reaction evidence="10">
        <text>tRNA(Ile) + L-isoleucine + ATP = L-isoleucyl-tRNA(Ile) + AMP + diphosphate</text>
        <dbReference type="Rhea" id="RHEA:11060"/>
        <dbReference type="Rhea" id="RHEA-COMP:9666"/>
        <dbReference type="Rhea" id="RHEA-COMP:9695"/>
        <dbReference type="ChEBI" id="CHEBI:30616"/>
        <dbReference type="ChEBI" id="CHEBI:33019"/>
        <dbReference type="ChEBI" id="CHEBI:58045"/>
        <dbReference type="ChEBI" id="CHEBI:78442"/>
        <dbReference type="ChEBI" id="CHEBI:78528"/>
        <dbReference type="ChEBI" id="CHEBI:456215"/>
        <dbReference type="EC" id="6.1.1.5"/>
    </reaction>
</comment>
<protein>
    <recommendedName>
        <fullName evidence="11">Isoleucine--tRNA ligase, mitochondrial</fullName>
        <ecNumber evidence="3">6.1.1.5</ecNumber>
    </recommendedName>
    <alternativeName>
        <fullName evidence="9">Isoleucyl-tRNA synthetase</fullName>
    </alternativeName>
</protein>
<dbReference type="InterPro" id="IPR002301">
    <property type="entry name" value="Ile-tRNA-ligase"/>
</dbReference>
<dbReference type="AlphaFoldDB" id="A0A3E2GV93"/>
<dbReference type="InterPro" id="IPR009008">
    <property type="entry name" value="Val/Leu/Ile-tRNA-synth_edit"/>
</dbReference>
<keyword evidence="5 12" id="KW-0547">Nucleotide-binding</keyword>
<evidence type="ECO:0000256" key="10">
    <source>
        <dbReference type="ARBA" id="ARBA00048359"/>
    </source>
</evidence>
<dbReference type="Proteomes" id="UP000258309">
    <property type="component" value="Unassembled WGS sequence"/>
</dbReference>
<dbReference type="PROSITE" id="PS00178">
    <property type="entry name" value="AA_TRNA_LIGASE_I"/>
    <property type="match status" value="1"/>
</dbReference>
<dbReference type="SUPFAM" id="SSF50677">
    <property type="entry name" value="ValRS/IleRS/LeuRS editing domain"/>
    <property type="match status" value="1"/>
</dbReference>
<dbReference type="GO" id="GO:0004822">
    <property type="term" value="F:isoleucine-tRNA ligase activity"/>
    <property type="evidence" value="ECO:0007669"/>
    <property type="project" value="UniProtKB-EC"/>
</dbReference>
<name>A0A3E2GV93_SCYLI</name>
<dbReference type="Gene3D" id="3.90.740.10">
    <property type="entry name" value="Valyl/Leucyl/Isoleucyl-tRNA synthetase, editing domain"/>
    <property type="match status" value="1"/>
</dbReference>
<evidence type="ECO:0000259" key="14">
    <source>
        <dbReference type="Pfam" id="PF08264"/>
    </source>
</evidence>
<dbReference type="STRING" id="5539.A0A3E2GV93"/>
<gene>
    <name evidence="15" type="ORF">B7463_g11240</name>
</gene>
<dbReference type="InterPro" id="IPR013155">
    <property type="entry name" value="M/V/L/I-tRNA-synth_anticd-bd"/>
</dbReference>
<evidence type="ECO:0000313" key="15">
    <source>
        <dbReference type="EMBL" id="RFU25105.1"/>
    </source>
</evidence>
<reference evidence="15 16" key="1">
    <citation type="submission" date="2018-05" db="EMBL/GenBank/DDBJ databases">
        <title>Draft genome sequence of Scytalidium lignicola DSM 105466, a ubiquitous saprotrophic fungus.</title>
        <authorList>
            <person name="Buettner E."/>
            <person name="Gebauer A.M."/>
            <person name="Hofrichter M."/>
            <person name="Liers C."/>
            <person name="Kellner H."/>
        </authorList>
    </citation>
    <scope>NUCLEOTIDE SEQUENCE [LARGE SCALE GENOMIC DNA]</scope>
    <source>
        <strain evidence="15 16">DSM 105466</strain>
    </source>
</reference>
<dbReference type="InterPro" id="IPR001412">
    <property type="entry name" value="aa-tRNA-synth_I_CS"/>
</dbReference>
<comment type="caution">
    <text evidence="15">The sequence shown here is derived from an EMBL/GenBank/DDBJ whole genome shotgun (WGS) entry which is preliminary data.</text>
</comment>
<dbReference type="InterPro" id="IPR014729">
    <property type="entry name" value="Rossmann-like_a/b/a_fold"/>
</dbReference>
<dbReference type="OrthoDB" id="10264412at2759"/>
<dbReference type="GO" id="GO:0006428">
    <property type="term" value="P:isoleucyl-tRNA aminoacylation"/>
    <property type="evidence" value="ECO:0007669"/>
    <property type="project" value="InterPro"/>
</dbReference>
<dbReference type="GO" id="GO:0032543">
    <property type="term" value="P:mitochondrial translation"/>
    <property type="evidence" value="ECO:0007669"/>
    <property type="project" value="TreeGrafter"/>
</dbReference>
<dbReference type="Pfam" id="PF08264">
    <property type="entry name" value="Anticodon_1"/>
    <property type="match status" value="1"/>
</dbReference>
<keyword evidence="16" id="KW-1185">Reference proteome</keyword>
<evidence type="ECO:0000256" key="9">
    <source>
        <dbReference type="ARBA" id="ARBA00032665"/>
    </source>
</evidence>
<sequence>MIKITLSDSIASHPFPRPVPAEQPAILRRCSDELYKWQSQERANQKPFVLHDGPPYANGSLHVGHAINKILKDMVCRVKVQQGHRVVYVPGWDCHGLPIEIKALEKEREKHENGSSVLQAIDIRRAARSLANKTVKEQMKGFREWGVMADWERSWKTMDKSFEMKQLEIFRHMVKNDLIFRRYKPVYWSPSSQTALAEAELEYNEDHWSTAAYVKFPITNIPDKLKEILPDTPNLSAVIWTTTPWTLPANQAIAVHSDMEYSIVKDGQDHFIVAKPRLDQLVQTCYGDDVNLEVVVDSILGKDLVGAQYFNILRGKASEARPVIHADFVTAESGSGLVHCAPGHGMEDYLVCTPLGIKAIAPVDDLGCFTSEACPDYPQELEGLPVLKGGSKAVIDLLGDQVLAFRRFKHKYPYDWRTKLPVIIRATEQWFADVGSIKSKALQQLNGVRCIPEAGRSRLQSFVEGRSEWCISRQRAWGVPIPALYDENGKALLTDASIEHIISVIDKRGIDAWWTDDPYDPAWVVPGMQGSYKRGRDTMDVWFDSGTSWTQSEQQADVYLEGTDQHRGWFQSSLLTHASVGDRDEAPFKTLITHGFTLDQDGRKMSKSVGNVLAPSQIMDGSLLPPPTSSKRKGGQAPIQGLGADALRLWVASSDYTHDIVIGQPVLKSVNASLLKYRIMIKMLLGSMHETARAAPVSKLDQIALAQLEDVMADVAAAYNNYEFYKAVTYINRWIYTDLSAFYMEALKDRLYCADGGGVLEPIFHGLLEMLTPITPSLVDEAWSHRPEWMKSDETLKHPFHRTLADTVISPAHSTSLDGVRKDIRWLLSANTAIKTAQEEARSLKIIGSSLEASVVLQLPGEEAHSLFSRYTDELQDMFVVSGVQLGGSIEGEWKFSAEFEAPGGKGVAWIVPPKDAKCPRCWRYVAPLEDELCKRCEDAVSVL</sequence>
<dbReference type="OMA" id="PVYWGTE"/>
<organism evidence="15 16">
    <name type="scientific">Scytalidium lignicola</name>
    <name type="common">Hyphomycete</name>
    <dbReference type="NCBI Taxonomy" id="5539"/>
    <lineage>
        <taxon>Eukaryota</taxon>
        <taxon>Fungi</taxon>
        <taxon>Dikarya</taxon>
        <taxon>Ascomycota</taxon>
        <taxon>Pezizomycotina</taxon>
        <taxon>Leotiomycetes</taxon>
        <taxon>Leotiomycetes incertae sedis</taxon>
        <taxon>Scytalidium</taxon>
    </lineage>
</organism>
<feature type="domain" description="Methionyl/Valyl/Leucyl/Isoleucyl-tRNA synthetase anticodon-binding" evidence="14">
    <location>
        <begin position="701"/>
        <end position="855"/>
    </location>
</feature>
<dbReference type="CDD" id="cd07960">
    <property type="entry name" value="Anticodon_Ia_Ile_BEm"/>
    <property type="match status" value="1"/>
</dbReference>
<proteinExistence type="inferred from homology"/>
<dbReference type="FunFam" id="3.40.50.620:FF:000111">
    <property type="entry name" value="Mitochondrial isoleucyl-tRNA synthetase"/>
    <property type="match status" value="1"/>
</dbReference>
<evidence type="ECO:0000256" key="6">
    <source>
        <dbReference type="ARBA" id="ARBA00022840"/>
    </source>
</evidence>
<dbReference type="Gene3D" id="3.40.50.620">
    <property type="entry name" value="HUPs"/>
    <property type="match status" value="2"/>
</dbReference>
<dbReference type="SUPFAM" id="SSF47323">
    <property type="entry name" value="Anticodon-binding domain of a subclass of class I aminoacyl-tRNA synthetases"/>
    <property type="match status" value="1"/>
</dbReference>
<evidence type="ECO:0000256" key="11">
    <source>
        <dbReference type="ARBA" id="ARBA00068280"/>
    </source>
</evidence>
<evidence type="ECO:0000256" key="4">
    <source>
        <dbReference type="ARBA" id="ARBA00022598"/>
    </source>
</evidence>
<dbReference type="Pfam" id="PF00133">
    <property type="entry name" value="tRNA-synt_1"/>
    <property type="match status" value="1"/>
</dbReference>
<evidence type="ECO:0000256" key="5">
    <source>
        <dbReference type="ARBA" id="ARBA00022741"/>
    </source>
</evidence>
<dbReference type="InterPro" id="IPR033708">
    <property type="entry name" value="Anticodon_Ile_BEm"/>
</dbReference>
<dbReference type="InterPro" id="IPR009080">
    <property type="entry name" value="tRNAsynth_Ia_anticodon-bd"/>
</dbReference>
<keyword evidence="6 12" id="KW-0067">ATP-binding</keyword>
<feature type="non-terminal residue" evidence="15">
    <location>
        <position position="1"/>
    </location>
</feature>
<dbReference type="PANTHER" id="PTHR42765">
    <property type="entry name" value="SOLEUCYL-TRNA SYNTHETASE"/>
    <property type="match status" value="1"/>
</dbReference>